<name>A0AAD5MQ12_PARTN</name>
<protein>
    <submittedName>
        <fullName evidence="1">Uncharacterized protein</fullName>
    </submittedName>
</protein>
<dbReference type="AlphaFoldDB" id="A0AAD5MQ12"/>
<organism evidence="1 2">
    <name type="scientific">Parelaphostrongylus tenuis</name>
    <name type="common">Meningeal worm</name>
    <dbReference type="NCBI Taxonomy" id="148309"/>
    <lineage>
        <taxon>Eukaryota</taxon>
        <taxon>Metazoa</taxon>
        <taxon>Ecdysozoa</taxon>
        <taxon>Nematoda</taxon>
        <taxon>Chromadorea</taxon>
        <taxon>Rhabditida</taxon>
        <taxon>Rhabditina</taxon>
        <taxon>Rhabditomorpha</taxon>
        <taxon>Strongyloidea</taxon>
        <taxon>Metastrongylidae</taxon>
        <taxon>Parelaphostrongylus</taxon>
    </lineage>
</organism>
<gene>
    <name evidence="1" type="ORF">KIN20_010063</name>
</gene>
<keyword evidence="2" id="KW-1185">Reference proteome</keyword>
<dbReference type="EMBL" id="JAHQIW010001711">
    <property type="protein sequence ID" value="KAJ1353436.1"/>
    <property type="molecule type" value="Genomic_DNA"/>
</dbReference>
<evidence type="ECO:0000313" key="2">
    <source>
        <dbReference type="Proteomes" id="UP001196413"/>
    </source>
</evidence>
<comment type="caution">
    <text evidence="1">The sequence shown here is derived from an EMBL/GenBank/DDBJ whole genome shotgun (WGS) entry which is preliminary data.</text>
</comment>
<evidence type="ECO:0000313" key="1">
    <source>
        <dbReference type="EMBL" id="KAJ1353436.1"/>
    </source>
</evidence>
<reference evidence="1" key="1">
    <citation type="submission" date="2021-06" db="EMBL/GenBank/DDBJ databases">
        <title>Parelaphostrongylus tenuis whole genome reference sequence.</title>
        <authorList>
            <person name="Garwood T.J."/>
            <person name="Larsen P.A."/>
            <person name="Fountain-Jones N.M."/>
            <person name="Garbe J.R."/>
            <person name="Macchietto M.G."/>
            <person name="Kania S.A."/>
            <person name="Gerhold R.W."/>
            <person name="Richards J.E."/>
            <person name="Wolf T.M."/>
        </authorList>
    </citation>
    <scope>NUCLEOTIDE SEQUENCE</scope>
    <source>
        <strain evidence="1">MNPRO001-30</strain>
        <tissue evidence="1">Meninges</tissue>
    </source>
</reference>
<accession>A0AAD5MQ12</accession>
<sequence>MTKTQSHTVQAVDLGITNFTKHNSLGFVIRVHIPQIPIEDIDYGWCATIFTVLRCEVMPAGQSND</sequence>
<proteinExistence type="predicted"/>
<dbReference type="Proteomes" id="UP001196413">
    <property type="component" value="Unassembled WGS sequence"/>
</dbReference>